<gene>
    <name evidence="12 14" type="primary">carA</name>
</gene>
<organism evidence="14">
    <name type="scientific">Porolithon onkodes</name>
    <dbReference type="NCBI Taxonomy" id="231751"/>
    <lineage>
        <taxon>Eukaryota</taxon>
        <taxon>Rhodophyta</taxon>
        <taxon>Florideophyceae</taxon>
        <taxon>Corallinophycidae</taxon>
        <taxon>Corallinales</taxon>
        <taxon>Porolithaceae</taxon>
        <taxon>Porolithon</taxon>
    </lineage>
</organism>
<dbReference type="EC" id="6.3.5.5" evidence="12"/>
<evidence type="ECO:0000256" key="7">
    <source>
        <dbReference type="ARBA" id="ARBA00022962"/>
    </source>
</evidence>
<keyword evidence="12" id="KW-0055">Arginine biosynthesis</keyword>
<dbReference type="EMBL" id="KY212106">
    <property type="protein sequence ID" value="ASB29640.1"/>
    <property type="molecule type" value="Genomic_DNA"/>
</dbReference>
<evidence type="ECO:0000256" key="2">
    <source>
        <dbReference type="ARBA" id="ARBA00005077"/>
    </source>
</evidence>
<dbReference type="InterPro" id="IPR029062">
    <property type="entry name" value="Class_I_gatase-like"/>
</dbReference>
<dbReference type="RefSeq" id="YP_009502038.1">
    <property type="nucleotide sequence ID" value="NC_038144.1"/>
</dbReference>
<dbReference type="InterPro" id="IPR036480">
    <property type="entry name" value="CarbP_synth_ssu_N_sf"/>
</dbReference>
<comment type="subunit">
    <text evidence="9">Heterodimer composed of 2 chains; the small (or glutamine) chain promotes the hydrolysis of glutamine to ammonia, which is used by the large (or ammonia) chain to synthesize carbamoyl phosphate.</text>
</comment>
<dbReference type="Pfam" id="PF00988">
    <property type="entry name" value="CPSase_sm_chain"/>
    <property type="match status" value="1"/>
</dbReference>
<feature type="binding site" evidence="12">
    <location>
        <position position="313"/>
    </location>
    <ligand>
        <name>L-glutamine</name>
        <dbReference type="ChEBI" id="CHEBI:58359"/>
    </ligand>
</feature>
<evidence type="ECO:0000256" key="12">
    <source>
        <dbReference type="HAMAP-Rule" id="MF_01209"/>
    </source>
</evidence>
<dbReference type="PANTHER" id="PTHR43418">
    <property type="entry name" value="MULTIFUNCTIONAL TRYPTOPHAN BIOSYNTHESIS PROTEIN-RELATED"/>
    <property type="match status" value="1"/>
</dbReference>
<feature type="binding site" evidence="12">
    <location>
        <position position="246"/>
    </location>
    <ligand>
        <name>L-glutamine</name>
        <dbReference type="ChEBI" id="CHEBI:58359"/>
    </ligand>
</feature>
<feature type="binding site" evidence="12">
    <location>
        <position position="277"/>
    </location>
    <ligand>
        <name>L-glutamine</name>
        <dbReference type="ChEBI" id="CHEBI:58359"/>
    </ligand>
</feature>
<protein>
    <recommendedName>
        <fullName evidence="12">Carbamoyl phosphate synthase small chain</fullName>
        <ecNumber evidence="12">6.3.5.5</ecNumber>
    </recommendedName>
    <alternativeName>
        <fullName evidence="12">Carbamoyl phosphate synthetase glutamine chain</fullName>
    </alternativeName>
</protein>
<name>A0A2Z2L5H1_9FLOR</name>
<evidence type="ECO:0000256" key="8">
    <source>
        <dbReference type="ARBA" id="ARBA00022975"/>
    </source>
</evidence>
<dbReference type="PROSITE" id="PS51273">
    <property type="entry name" value="GATASE_TYPE_1"/>
    <property type="match status" value="1"/>
</dbReference>
<dbReference type="PRINTS" id="PR00096">
    <property type="entry name" value="GATASE"/>
</dbReference>
<dbReference type="GO" id="GO:0006207">
    <property type="term" value="P:'de novo' pyrimidine nucleobase biosynthetic process"/>
    <property type="evidence" value="ECO:0007669"/>
    <property type="project" value="InterPro"/>
</dbReference>
<evidence type="ECO:0000256" key="9">
    <source>
        <dbReference type="ARBA" id="ARBA00044031"/>
    </source>
</evidence>
<feature type="active site" evidence="12">
    <location>
        <position position="356"/>
    </location>
</feature>
<evidence type="ECO:0000256" key="1">
    <source>
        <dbReference type="ARBA" id="ARBA00004812"/>
    </source>
</evidence>
<feature type="binding site" evidence="12">
    <location>
        <position position="244"/>
    </location>
    <ligand>
        <name>L-glutamine</name>
        <dbReference type="ChEBI" id="CHEBI:58359"/>
    </ligand>
</feature>
<dbReference type="AlphaFoldDB" id="A0A2Z2L5H1"/>
<comment type="catalytic activity">
    <reaction evidence="11 12">
        <text>L-glutamine + H2O = L-glutamate + NH4(+)</text>
        <dbReference type="Rhea" id="RHEA:15889"/>
        <dbReference type="ChEBI" id="CHEBI:15377"/>
        <dbReference type="ChEBI" id="CHEBI:28938"/>
        <dbReference type="ChEBI" id="CHEBI:29985"/>
        <dbReference type="ChEBI" id="CHEBI:58359"/>
    </reaction>
</comment>
<comment type="similarity">
    <text evidence="3 12">Belongs to the CarA family.</text>
</comment>
<feature type="binding site" evidence="12">
    <location>
        <position position="50"/>
    </location>
    <ligand>
        <name>L-glutamine</name>
        <dbReference type="ChEBI" id="CHEBI:58359"/>
    </ligand>
</feature>
<dbReference type="Gene3D" id="3.50.30.20">
    <property type="entry name" value="Carbamoyl-phosphate synthase small subunit, N-terminal domain"/>
    <property type="match status" value="1"/>
</dbReference>
<feature type="active site" evidence="12">
    <location>
        <position position="358"/>
    </location>
</feature>
<evidence type="ECO:0000313" key="14">
    <source>
        <dbReference type="EMBL" id="ASB29640.1"/>
    </source>
</evidence>
<dbReference type="Pfam" id="PF00117">
    <property type="entry name" value="GATase"/>
    <property type="match status" value="1"/>
</dbReference>
<keyword evidence="5 12" id="KW-0547">Nucleotide-binding</keyword>
<dbReference type="SUPFAM" id="SSF52021">
    <property type="entry name" value="Carbamoyl phosphate synthetase, small subunit N-terminal domain"/>
    <property type="match status" value="1"/>
</dbReference>
<keyword evidence="12" id="KW-0028">Amino-acid biosynthesis</keyword>
<dbReference type="GO" id="GO:0004088">
    <property type="term" value="F:carbamoyl-phosphate synthase (glutamine-hydrolyzing) activity"/>
    <property type="evidence" value="ECO:0007669"/>
    <property type="project" value="UniProtKB-UniRule"/>
</dbReference>
<evidence type="ECO:0000259" key="13">
    <source>
        <dbReference type="SMART" id="SM01097"/>
    </source>
</evidence>
<sequence>MQMKRDISFLYLEDGSVYRGWSFFNTFRSTGEVVFNTGMTGYQEIITDPSYYNQILLFTYPEIGNTGVNLTDIESDRSCIKGLICKNICIQSSNWRSKSSLVSYLIQYRIPHIFGVDTRYITKIIRSKGAMIGCISSQRLISIELLSIIRSFKSSYLSRMVNDITTRRNYQWSPDLPTLSTYIFDKKKQLPVNPLKVVVIDYGVKFNILNRLFSHGCSVQVVSFDTSYEKIIALKPDGILLSNGPGDPASIEKQKISIIQKLISLNIPVFGICLGHQLLSLAAGTNTYKLSFGHRGLNHPSGLHDTVKVTSQNHGYVIYNTQGSNSLLQVSGYNLNDGTISIVAHKIKPAFSVQYHPEASPGSHDSDFLFEHFIKVMTLCKLMTS</sequence>
<evidence type="ECO:0000256" key="10">
    <source>
        <dbReference type="ARBA" id="ARBA00048816"/>
    </source>
</evidence>
<evidence type="ECO:0000256" key="6">
    <source>
        <dbReference type="ARBA" id="ARBA00022840"/>
    </source>
</evidence>
<dbReference type="GO" id="GO:0044205">
    <property type="term" value="P:'de novo' UMP biosynthetic process"/>
    <property type="evidence" value="ECO:0007669"/>
    <property type="project" value="UniProtKB-UniRule"/>
</dbReference>
<dbReference type="HAMAP" id="MF_01209">
    <property type="entry name" value="CPSase_S_chain"/>
    <property type="match status" value="1"/>
</dbReference>
<dbReference type="InterPro" id="IPR050472">
    <property type="entry name" value="Anth_synth/Amidotransfase"/>
</dbReference>
<dbReference type="InterPro" id="IPR035686">
    <property type="entry name" value="CPSase_GATase1"/>
</dbReference>
<feature type="binding site" evidence="12">
    <location>
        <position position="274"/>
    </location>
    <ligand>
        <name>L-glutamine</name>
        <dbReference type="ChEBI" id="CHEBI:58359"/>
    </ligand>
</feature>
<keyword evidence="6 12" id="KW-0067">ATP-binding</keyword>
<dbReference type="CDD" id="cd01744">
    <property type="entry name" value="GATase1_CPSase"/>
    <property type="match status" value="1"/>
</dbReference>
<accession>A0A2Z2L5H1</accession>
<comment type="subunit">
    <text evidence="12">Composed of two chains; the small (or glutamine) chain promotes the hydrolysis of glutamine to ammonia, which is used by the large (or ammonia) chain to synthesize carbamoyl phosphate. Tetramer of heterodimers (alpha,beta)4.</text>
</comment>
<dbReference type="PANTHER" id="PTHR43418:SF7">
    <property type="entry name" value="CARBAMOYL-PHOSPHATE SYNTHASE SMALL CHAIN"/>
    <property type="match status" value="1"/>
</dbReference>
<comment type="pathway">
    <text evidence="1 12">Pyrimidine metabolism; UMP biosynthesis via de novo pathway; (S)-dihydroorotate from bicarbonate: step 1/3.</text>
</comment>
<proteinExistence type="inferred from homology"/>
<evidence type="ECO:0000256" key="5">
    <source>
        <dbReference type="ARBA" id="ARBA00022741"/>
    </source>
</evidence>
<dbReference type="PRINTS" id="PR00099">
    <property type="entry name" value="CPSGATASE"/>
</dbReference>
<dbReference type="SMART" id="SM01097">
    <property type="entry name" value="CPSase_sm_chain"/>
    <property type="match status" value="1"/>
</dbReference>
<dbReference type="PRINTS" id="PR00097">
    <property type="entry name" value="ANTSNTHASEII"/>
</dbReference>
<dbReference type="GeneID" id="37507541"/>
<dbReference type="GO" id="GO:0004359">
    <property type="term" value="F:glutaminase activity"/>
    <property type="evidence" value="ECO:0007669"/>
    <property type="project" value="RHEA"/>
</dbReference>
<keyword evidence="4 12" id="KW-0436">Ligase</keyword>
<feature type="region of interest" description="CPSase" evidence="12">
    <location>
        <begin position="1"/>
        <end position="188"/>
    </location>
</feature>
<feature type="binding site" evidence="12">
    <location>
        <position position="316"/>
    </location>
    <ligand>
        <name>L-glutamine</name>
        <dbReference type="ChEBI" id="CHEBI:58359"/>
    </ligand>
</feature>
<dbReference type="FunFam" id="3.50.30.20:FF:000001">
    <property type="entry name" value="Carbamoyl-phosphate synthase small chain"/>
    <property type="match status" value="1"/>
</dbReference>
<geneLocation type="plastid" evidence="14"/>
<feature type="active site" description="Nucleophile" evidence="12">
    <location>
        <position position="273"/>
    </location>
</feature>
<dbReference type="Gene3D" id="3.40.50.880">
    <property type="match status" value="1"/>
</dbReference>
<dbReference type="InterPro" id="IPR006274">
    <property type="entry name" value="CarbamoylP_synth_ssu"/>
</dbReference>
<evidence type="ECO:0000256" key="11">
    <source>
        <dbReference type="ARBA" id="ARBA00049285"/>
    </source>
</evidence>
<comment type="pathway">
    <text evidence="2 12">Amino-acid biosynthesis; L-arginine biosynthesis; carbamoyl phosphate from bicarbonate: step 1/1.</text>
</comment>
<dbReference type="NCBIfam" id="TIGR01368">
    <property type="entry name" value="CPSaseIIsmall"/>
    <property type="match status" value="1"/>
</dbReference>
<dbReference type="InterPro" id="IPR002474">
    <property type="entry name" value="CarbamoylP_synth_ssu_N"/>
</dbReference>
<dbReference type="UniPathway" id="UPA00068">
    <property type="reaction ID" value="UER00171"/>
</dbReference>
<comment type="function">
    <text evidence="12">Small subunit of the glutamine-dependent carbamoyl phosphate synthetase (CPSase). CPSase catalyzes the formation of carbamoyl phosphate from the ammonia moiety of glutamine, carbonate, and phosphate donated by ATP, constituting the first step of 2 biosynthetic pathways, one leading to arginine and/or urea and the other to pyrimidine nucleotides. The small subunit (glutamine amidotransferase) binds and cleaves glutamine to supply the large subunit with the substrate ammonia.</text>
</comment>
<dbReference type="SUPFAM" id="SSF52317">
    <property type="entry name" value="Class I glutamine amidotransferase-like"/>
    <property type="match status" value="1"/>
</dbReference>
<dbReference type="UniPathway" id="UPA00070">
    <property type="reaction ID" value="UER00115"/>
</dbReference>
<reference evidence="14" key="1">
    <citation type="submission" date="2016-11" db="EMBL/GenBank/DDBJ databases">
        <title>Complete organellar and ribosomal genomic analysis of the lectotype specimen of the reef forming species Porolithon onkodes (Heydrich) Foslie.</title>
        <authorList>
            <person name="Hughey J.R."/>
            <person name="Gabrielson P.W."/>
        </authorList>
    </citation>
    <scope>NUCLEOTIDE SEQUENCE</scope>
</reference>
<feature type="binding site" evidence="12">
    <location>
        <position position="315"/>
    </location>
    <ligand>
        <name>L-glutamine</name>
        <dbReference type="ChEBI" id="CHEBI:58359"/>
    </ligand>
</feature>
<dbReference type="NCBIfam" id="NF009475">
    <property type="entry name" value="PRK12838.1"/>
    <property type="match status" value="1"/>
</dbReference>
<feature type="domain" description="Carbamoyl-phosphate synthase small subunit N-terminal" evidence="13">
    <location>
        <begin position="6"/>
        <end position="136"/>
    </location>
</feature>
<evidence type="ECO:0000256" key="3">
    <source>
        <dbReference type="ARBA" id="ARBA00007800"/>
    </source>
</evidence>
<dbReference type="InterPro" id="IPR017926">
    <property type="entry name" value="GATASE"/>
</dbReference>
<dbReference type="GO" id="GO:0005524">
    <property type="term" value="F:ATP binding"/>
    <property type="evidence" value="ECO:0007669"/>
    <property type="project" value="UniProtKB-UniRule"/>
</dbReference>
<dbReference type="GO" id="GO:0006541">
    <property type="term" value="P:glutamine metabolic process"/>
    <property type="evidence" value="ECO:0007669"/>
    <property type="project" value="InterPro"/>
</dbReference>
<evidence type="ECO:0000256" key="4">
    <source>
        <dbReference type="ARBA" id="ARBA00022598"/>
    </source>
</evidence>
<keyword evidence="14" id="KW-0934">Plastid</keyword>
<keyword evidence="8 12" id="KW-0665">Pyrimidine biosynthesis</keyword>
<dbReference type="GO" id="GO:0006526">
    <property type="term" value="P:L-arginine biosynthetic process"/>
    <property type="evidence" value="ECO:0007669"/>
    <property type="project" value="UniProtKB-UniRule"/>
</dbReference>
<comment type="catalytic activity">
    <reaction evidence="10 12">
        <text>hydrogencarbonate + L-glutamine + 2 ATP + H2O = carbamoyl phosphate + L-glutamate + 2 ADP + phosphate + 2 H(+)</text>
        <dbReference type="Rhea" id="RHEA:18633"/>
        <dbReference type="ChEBI" id="CHEBI:15377"/>
        <dbReference type="ChEBI" id="CHEBI:15378"/>
        <dbReference type="ChEBI" id="CHEBI:17544"/>
        <dbReference type="ChEBI" id="CHEBI:29985"/>
        <dbReference type="ChEBI" id="CHEBI:30616"/>
        <dbReference type="ChEBI" id="CHEBI:43474"/>
        <dbReference type="ChEBI" id="CHEBI:58228"/>
        <dbReference type="ChEBI" id="CHEBI:58359"/>
        <dbReference type="ChEBI" id="CHEBI:456216"/>
        <dbReference type="EC" id="6.3.5.5"/>
    </reaction>
</comment>
<keyword evidence="7 12" id="KW-0315">Glutamine amidotransferase</keyword>